<evidence type="ECO:0000313" key="4">
    <source>
        <dbReference type="EMBL" id="TPX39573.1"/>
    </source>
</evidence>
<keyword evidence="3" id="KW-0175">Coiled coil</keyword>
<dbReference type="SUPFAM" id="SSF46579">
    <property type="entry name" value="Prefoldin"/>
    <property type="match status" value="1"/>
</dbReference>
<evidence type="ECO:0000256" key="1">
    <source>
        <dbReference type="ARBA" id="ARBA00008045"/>
    </source>
</evidence>
<dbReference type="EMBL" id="QEAN01000348">
    <property type="protein sequence ID" value="TPX39573.1"/>
    <property type="molecule type" value="Genomic_DNA"/>
</dbReference>
<name>A0A507D6H0_9FUNG</name>
<proteinExistence type="inferred from homology"/>
<evidence type="ECO:0000313" key="7">
    <source>
        <dbReference type="Proteomes" id="UP000320475"/>
    </source>
</evidence>
<feature type="coiled-coil region" evidence="3">
    <location>
        <begin position="76"/>
        <end position="117"/>
    </location>
</feature>
<dbReference type="OrthoDB" id="2015447at2759"/>
<dbReference type="PANTHER" id="PTHR20903">
    <property type="entry name" value="PREFOLDIN SUBUNIT 1-RELATED"/>
    <property type="match status" value="1"/>
</dbReference>
<dbReference type="Proteomes" id="UP000320475">
    <property type="component" value="Unassembled WGS sequence"/>
</dbReference>
<dbReference type="PANTHER" id="PTHR20903:SF0">
    <property type="entry name" value="PREFOLDIN SUBUNIT 1"/>
    <property type="match status" value="1"/>
</dbReference>
<sequence>MSVPSEELQRIFTEAQVRLAEASRQLSLVKSQLQAKQREKRLGELTAKELSTLASDVATYRAVGKMFIKVDLTLLRKELTPRIQDAEKEIKALERTQTKLERELEQHQNMLKQFAMSANA</sequence>
<reference evidence="6 7" key="1">
    <citation type="journal article" date="2019" name="Sci. Rep.">
        <title>Comparative genomics of chytrid fungi reveal insights into the obligate biotrophic and pathogenic lifestyle of Synchytrium endobioticum.</title>
        <authorList>
            <person name="van de Vossenberg B.T.L.H."/>
            <person name="Warris S."/>
            <person name="Nguyen H.D.T."/>
            <person name="van Gent-Pelzer M.P.E."/>
            <person name="Joly D.L."/>
            <person name="van de Geest H.C."/>
            <person name="Bonants P.J.M."/>
            <person name="Smith D.S."/>
            <person name="Levesque C.A."/>
            <person name="van der Lee T.A.J."/>
        </authorList>
    </citation>
    <scope>NUCLEOTIDE SEQUENCE [LARGE SCALE GENOMIC DNA]</scope>
    <source>
        <strain evidence="5 7">LEV6574</strain>
        <strain evidence="4 6">MB42</strain>
    </source>
</reference>
<dbReference type="AlphaFoldDB" id="A0A507D6H0"/>
<dbReference type="GO" id="GO:0051082">
    <property type="term" value="F:unfolded protein binding"/>
    <property type="evidence" value="ECO:0007669"/>
    <property type="project" value="InterPro"/>
</dbReference>
<evidence type="ECO:0000256" key="3">
    <source>
        <dbReference type="SAM" id="Coils"/>
    </source>
</evidence>
<accession>A0A507D6H0</accession>
<evidence type="ECO:0000313" key="6">
    <source>
        <dbReference type="Proteomes" id="UP000317494"/>
    </source>
</evidence>
<dbReference type="InterPro" id="IPR002777">
    <property type="entry name" value="PFD_beta-like"/>
</dbReference>
<dbReference type="Pfam" id="PF01920">
    <property type="entry name" value="Prefoldin_2"/>
    <property type="match status" value="1"/>
</dbReference>
<dbReference type="VEuPathDB" id="FungiDB:SeMB42_g06325"/>
<evidence type="ECO:0000313" key="5">
    <source>
        <dbReference type="EMBL" id="TPX47073.1"/>
    </source>
</evidence>
<comment type="caution">
    <text evidence="5">The sequence shown here is derived from an EMBL/GenBank/DDBJ whole genome shotgun (WGS) entry which is preliminary data.</text>
</comment>
<dbReference type="GO" id="GO:0016272">
    <property type="term" value="C:prefoldin complex"/>
    <property type="evidence" value="ECO:0007669"/>
    <property type="project" value="InterPro"/>
</dbReference>
<dbReference type="InterPro" id="IPR009053">
    <property type="entry name" value="Prefoldin"/>
</dbReference>
<dbReference type="GO" id="GO:0044183">
    <property type="term" value="F:protein folding chaperone"/>
    <property type="evidence" value="ECO:0007669"/>
    <property type="project" value="TreeGrafter"/>
</dbReference>
<evidence type="ECO:0008006" key="8">
    <source>
        <dbReference type="Google" id="ProtNLM"/>
    </source>
</evidence>
<keyword evidence="2" id="KW-0143">Chaperone</keyword>
<dbReference type="Gene3D" id="1.10.287.370">
    <property type="match status" value="1"/>
</dbReference>
<protein>
    <recommendedName>
        <fullName evidence="8">Prefoldin subunit 1</fullName>
    </recommendedName>
</protein>
<feature type="coiled-coil region" evidence="3">
    <location>
        <begin position="5"/>
        <end position="39"/>
    </location>
</feature>
<gene>
    <name evidence="5" type="ORF">SeLEV6574_g02864</name>
    <name evidence="4" type="ORF">SeMB42_g06325</name>
</gene>
<dbReference type="Proteomes" id="UP000317494">
    <property type="component" value="Unassembled WGS sequence"/>
</dbReference>
<comment type="similarity">
    <text evidence="1">Belongs to the prefoldin subunit beta family.</text>
</comment>
<dbReference type="EMBL" id="QEAM01000086">
    <property type="protein sequence ID" value="TPX47073.1"/>
    <property type="molecule type" value="Genomic_DNA"/>
</dbReference>
<dbReference type="GO" id="GO:0005737">
    <property type="term" value="C:cytoplasm"/>
    <property type="evidence" value="ECO:0007669"/>
    <property type="project" value="TreeGrafter"/>
</dbReference>
<keyword evidence="6" id="KW-1185">Reference proteome</keyword>
<dbReference type="STRING" id="286115.A0A507D6H0"/>
<evidence type="ECO:0000256" key="2">
    <source>
        <dbReference type="ARBA" id="ARBA00023186"/>
    </source>
</evidence>
<organism evidence="5 7">
    <name type="scientific">Synchytrium endobioticum</name>
    <dbReference type="NCBI Taxonomy" id="286115"/>
    <lineage>
        <taxon>Eukaryota</taxon>
        <taxon>Fungi</taxon>
        <taxon>Fungi incertae sedis</taxon>
        <taxon>Chytridiomycota</taxon>
        <taxon>Chytridiomycota incertae sedis</taxon>
        <taxon>Chytridiomycetes</taxon>
        <taxon>Synchytriales</taxon>
        <taxon>Synchytriaceae</taxon>
        <taxon>Synchytrium</taxon>
    </lineage>
</organism>